<protein>
    <submittedName>
        <fullName evidence="1">Uncharacterized protein</fullName>
    </submittedName>
</protein>
<dbReference type="EMBL" id="BTGU01000019">
    <property type="protein sequence ID" value="GMN44758.1"/>
    <property type="molecule type" value="Genomic_DNA"/>
</dbReference>
<sequence length="268" mass="31090">MASKLPRVVPTCHEGGFGSWFELDWADHPNHSMTTRHVTLAEQKLTTYIYVVGWLHDMESIFRICHIEAHLQVPLASQYLAVDARLWWMSLGESAIPGGSWADFRALIIARYEPLPDEEANMSYRDPDIYNDMYMRPYLNYAAEWQAYANESMGHYCRRFQDAMLPYIPQDIGSSELQALCLLRDGLPLGHTWYNNEVDPVDFLAAPEDQLKDPPIIIIVSDDDEEDVEEEWEEFEGMEEEIEDVEHDLEEILFGDDDWDVFSDVTTE</sequence>
<accession>A0AA88AF71</accession>
<dbReference type="AlphaFoldDB" id="A0AA88AF71"/>
<name>A0AA88AF71_FICCA</name>
<comment type="caution">
    <text evidence="1">The sequence shown here is derived from an EMBL/GenBank/DDBJ whole genome shotgun (WGS) entry which is preliminary data.</text>
</comment>
<keyword evidence="2" id="KW-1185">Reference proteome</keyword>
<proteinExistence type="predicted"/>
<dbReference type="Proteomes" id="UP001187192">
    <property type="component" value="Unassembled WGS sequence"/>
</dbReference>
<organism evidence="1 2">
    <name type="scientific">Ficus carica</name>
    <name type="common">Common fig</name>
    <dbReference type="NCBI Taxonomy" id="3494"/>
    <lineage>
        <taxon>Eukaryota</taxon>
        <taxon>Viridiplantae</taxon>
        <taxon>Streptophyta</taxon>
        <taxon>Embryophyta</taxon>
        <taxon>Tracheophyta</taxon>
        <taxon>Spermatophyta</taxon>
        <taxon>Magnoliopsida</taxon>
        <taxon>eudicotyledons</taxon>
        <taxon>Gunneridae</taxon>
        <taxon>Pentapetalae</taxon>
        <taxon>rosids</taxon>
        <taxon>fabids</taxon>
        <taxon>Rosales</taxon>
        <taxon>Moraceae</taxon>
        <taxon>Ficeae</taxon>
        <taxon>Ficus</taxon>
    </lineage>
</organism>
<evidence type="ECO:0000313" key="2">
    <source>
        <dbReference type="Proteomes" id="UP001187192"/>
    </source>
</evidence>
<gene>
    <name evidence="1" type="ORF">TIFTF001_013949</name>
</gene>
<evidence type="ECO:0000313" key="1">
    <source>
        <dbReference type="EMBL" id="GMN44758.1"/>
    </source>
</evidence>
<reference evidence="1" key="1">
    <citation type="submission" date="2023-07" db="EMBL/GenBank/DDBJ databases">
        <title>draft genome sequence of fig (Ficus carica).</title>
        <authorList>
            <person name="Takahashi T."/>
            <person name="Nishimura K."/>
        </authorList>
    </citation>
    <scope>NUCLEOTIDE SEQUENCE</scope>
</reference>